<evidence type="ECO:0000313" key="4">
    <source>
        <dbReference type="EMBL" id="SDK42615.1"/>
    </source>
</evidence>
<dbReference type="PANTHER" id="PTHR43864:SF1">
    <property type="entry name" value="XANTHINE PHOSPHORIBOSYLTRANSFERASE"/>
    <property type="match status" value="1"/>
</dbReference>
<dbReference type="Gene3D" id="3.40.50.2020">
    <property type="match status" value="1"/>
</dbReference>
<dbReference type="Pfam" id="PF00156">
    <property type="entry name" value="Pribosyltran"/>
    <property type="match status" value="1"/>
</dbReference>
<name>A0A1G9BUF7_9BACL</name>
<dbReference type="InterPro" id="IPR000836">
    <property type="entry name" value="PRTase_dom"/>
</dbReference>
<dbReference type="PANTHER" id="PTHR43864">
    <property type="entry name" value="HYPOXANTHINE/GUANINE PHOSPHORIBOSYLTRANSFERASE"/>
    <property type="match status" value="1"/>
</dbReference>
<dbReference type="Proteomes" id="UP000199050">
    <property type="component" value="Unassembled WGS sequence"/>
</dbReference>
<proteinExistence type="predicted"/>
<keyword evidence="2" id="KW-0660">Purine salvage</keyword>
<dbReference type="GO" id="GO:0006166">
    <property type="term" value="P:purine ribonucleoside salvage"/>
    <property type="evidence" value="ECO:0007669"/>
    <property type="project" value="UniProtKB-KW"/>
</dbReference>
<dbReference type="EMBL" id="FNDX01000041">
    <property type="protein sequence ID" value="SDK42615.1"/>
    <property type="molecule type" value="Genomic_DNA"/>
</dbReference>
<organism evidence="4 5">
    <name type="scientific">Paenibacillus typhae</name>
    <dbReference type="NCBI Taxonomy" id="1174501"/>
    <lineage>
        <taxon>Bacteria</taxon>
        <taxon>Bacillati</taxon>
        <taxon>Bacillota</taxon>
        <taxon>Bacilli</taxon>
        <taxon>Bacillales</taxon>
        <taxon>Paenibacillaceae</taxon>
        <taxon>Paenibacillus</taxon>
    </lineage>
</organism>
<evidence type="ECO:0000259" key="3">
    <source>
        <dbReference type="Pfam" id="PF00156"/>
    </source>
</evidence>
<reference evidence="5" key="1">
    <citation type="submission" date="2016-10" db="EMBL/GenBank/DDBJ databases">
        <authorList>
            <person name="Varghese N."/>
            <person name="Submissions S."/>
        </authorList>
    </citation>
    <scope>NUCLEOTIDE SEQUENCE [LARGE SCALE GENOMIC DNA]</scope>
    <source>
        <strain evidence="5">CGMCC 1.11012</strain>
    </source>
</reference>
<dbReference type="SUPFAM" id="SSF53271">
    <property type="entry name" value="PRTase-like"/>
    <property type="match status" value="1"/>
</dbReference>
<dbReference type="InterPro" id="IPR050118">
    <property type="entry name" value="Pur/Pyrimidine_PRTase"/>
</dbReference>
<dbReference type="AlphaFoldDB" id="A0A1G9BUF7"/>
<feature type="domain" description="Phosphoribosyltransferase" evidence="3">
    <location>
        <begin position="43"/>
        <end position="172"/>
    </location>
</feature>
<evidence type="ECO:0000313" key="5">
    <source>
        <dbReference type="Proteomes" id="UP000199050"/>
    </source>
</evidence>
<dbReference type="OrthoDB" id="4213751at2"/>
<gene>
    <name evidence="4" type="ORF">SAMN05216192_14148</name>
</gene>
<dbReference type="GO" id="GO:0016757">
    <property type="term" value="F:glycosyltransferase activity"/>
    <property type="evidence" value="ECO:0007669"/>
    <property type="project" value="UniProtKB-KW"/>
</dbReference>
<evidence type="ECO:0000256" key="1">
    <source>
        <dbReference type="ARBA" id="ARBA00022679"/>
    </source>
</evidence>
<sequence>MSASYARLSESISSAKNVRIYKNKDTAYDFKLYPFGERGTYIHPELISEITDNLASSITEQFPAFDYIVSPEPGGHTWGMLAAYKLNKPMNILRLSTELYDNYEVCIKRETAYNENYIYFDGFTAGDRVLILDDVISSGATIRCIADQMKIMGIELVGVQGILAKGEHYRQLEADYGIPVRVLSAV</sequence>
<dbReference type="InterPro" id="IPR029057">
    <property type="entry name" value="PRTase-like"/>
</dbReference>
<protein>
    <submittedName>
        <fullName evidence="4">Adenine phosphoribosyltransferase</fullName>
    </submittedName>
</protein>
<dbReference type="STRING" id="1174501.SAMN05216192_14148"/>
<evidence type="ECO:0000256" key="2">
    <source>
        <dbReference type="ARBA" id="ARBA00022726"/>
    </source>
</evidence>
<keyword evidence="1 4" id="KW-0808">Transferase</keyword>
<dbReference type="CDD" id="cd06223">
    <property type="entry name" value="PRTases_typeI"/>
    <property type="match status" value="1"/>
</dbReference>
<keyword evidence="4" id="KW-0328">Glycosyltransferase</keyword>
<dbReference type="RefSeq" id="WP_090718340.1">
    <property type="nucleotide sequence ID" value="NZ_CBCSKY010000043.1"/>
</dbReference>
<accession>A0A1G9BUF7</accession>
<keyword evidence="5" id="KW-1185">Reference proteome</keyword>